<feature type="transmembrane region" description="Helical" evidence="1">
    <location>
        <begin position="20"/>
        <end position="40"/>
    </location>
</feature>
<name>D5EDM7_AMICL</name>
<feature type="transmembrane region" description="Helical" evidence="1">
    <location>
        <begin position="164"/>
        <end position="181"/>
    </location>
</feature>
<proteinExistence type="predicted"/>
<feature type="domain" description="EamA" evidence="2">
    <location>
        <begin position="163"/>
        <end position="296"/>
    </location>
</feature>
<organism evidence="3 4">
    <name type="scientific">Aminobacterium colombiense (strain DSM 12261 / ALA-1)</name>
    <dbReference type="NCBI Taxonomy" id="572547"/>
    <lineage>
        <taxon>Bacteria</taxon>
        <taxon>Thermotogati</taxon>
        <taxon>Synergistota</taxon>
        <taxon>Synergistia</taxon>
        <taxon>Synergistales</taxon>
        <taxon>Aminobacteriaceae</taxon>
        <taxon>Aminobacterium</taxon>
    </lineage>
</organism>
<dbReference type="eggNOG" id="COG0697">
    <property type="taxonomic scope" value="Bacteria"/>
</dbReference>
<dbReference type="GO" id="GO:0016020">
    <property type="term" value="C:membrane"/>
    <property type="evidence" value="ECO:0007669"/>
    <property type="project" value="InterPro"/>
</dbReference>
<feature type="transmembrane region" description="Helical" evidence="1">
    <location>
        <begin position="279"/>
        <end position="297"/>
    </location>
</feature>
<reference evidence="3 4" key="1">
    <citation type="journal article" date="2010" name="Stand. Genomic Sci.">
        <title>Complete genome sequence of Aminobacterium colombiense type strain (ALA-1).</title>
        <authorList>
            <person name="Chertkov O."/>
            <person name="Sikorski J."/>
            <person name="Brambilla E."/>
            <person name="Lapidus A."/>
            <person name="Copeland A."/>
            <person name="Glavina Del Rio T."/>
            <person name="Nolan M."/>
            <person name="Lucas S."/>
            <person name="Tice H."/>
            <person name="Cheng J.F."/>
            <person name="Han C."/>
            <person name="Detter J.C."/>
            <person name="Bruce D."/>
            <person name="Tapia R."/>
            <person name="Goodwin L."/>
            <person name="Pitluck S."/>
            <person name="Liolios K."/>
            <person name="Ivanova N."/>
            <person name="Mavromatis K."/>
            <person name="Ovchinnikova G."/>
            <person name="Pati A."/>
            <person name="Chen A."/>
            <person name="Palaniappan K."/>
            <person name="Land M."/>
            <person name="Hauser L."/>
            <person name="Chang Y.J."/>
            <person name="Jeffries C.D."/>
            <person name="Spring S."/>
            <person name="Rohde M."/>
            <person name="Goker M."/>
            <person name="Bristow J."/>
            <person name="Eisen J.A."/>
            <person name="Markowitz V."/>
            <person name="Hugenholtz P."/>
            <person name="Kyrpides N.C."/>
            <person name="Klenk H.P."/>
        </authorList>
    </citation>
    <scope>NUCLEOTIDE SEQUENCE [LARGE SCALE GENOMIC DNA]</scope>
    <source>
        <strain evidence="4">DSM 12261 / ALA-1</strain>
    </source>
</reference>
<dbReference type="SUPFAM" id="SSF103481">
    <property type="entry name" value="Multidrug resistance efflux transporter EmrE"/>
    <property type="match status" value="2"/>
</dbReference>
<keyword evidence="1" id="KW-0472">Membrane</keyword>
<evidence type="ECO:0000313" key="4">
    <source>
        <dbReference type="Proteomes" id="UP000002366"/>
    </source>
</evidence>
<dbReference type="EMBL" id="CP001997">
    <property type="protein sequence ID" value="ADE56659.1"/>
    <property type="molecule type" value="Genomic_DNA"/>
</dbReference>
<feature type="transmembrane region" description="Helical" evidence="1">
    <location>
        <begin position="81"/>
        <end position="100"/>
    </location>
</feature>
<feature type="transmembrane region" description="Helical" evidence="1">
    <location>
        <begin position="253"/>
        <end position="273"/>
    </location>
</feature>
<dbReference type="AlphaFoldDB" id="D5EDM7"/>
<dbReference type="HOGENOM" id="CLU_033863_9_3_0"/>
<protein>
    <recommendedName>
        <fullName evidence="2">EamA domain-containing protein</fullName>
    </recommendedName>
</protein>
<feature type="transmembrane region" description="Helical" evidence="1">
    <location>
        <begin position="137"/>
        <end position="158"/>
    </location>
</feature>
<dbReference type="RefSeq" id="WP_013047925.1">
    <property type="nucleotide sequence ID" value="NC_014011.1"/>
</dbReference>
<keyword evidence="1" id="KW-1133">Transmembrane helix</keyword>
<dbReference type="STRING" id="572547.Amico_0522"/>
<dbReference type="Proteomes" id="UP000002366">
    <property type="component" value="Chromosome"/>
</dbReference>
<keyword evidence="4" id="KW-1185">Reference proteome</keyword>
<evidence type="ECO:0000256" key="1">
    <source>
        <dbReference type="SAM" id="Phobius"/>
    </source>
</evidence>
<evidence type="ECO:0000313" key="3">
    <source>
        <dbReference type="EMBL" id="ADE56659.1"/>
    </source>
</evidence>
<keyword evidence="1" id="KW-0812">Transmembrane</keyword>
<gene>
    <name evidence="3" type="ordered locus">Amico_0522</name>
</gene>
<sequence>MKRNPEIPSPTSITYYKGSFSVLASASLLGSVAILALFAYKENVNVMTMLLLRFSLSTLFLFLFSICKKGYQCVCVERKQFLRLFLLGGVFYAFFCFSYFSSIQYIPASLAVLIFYTYPTLVAIVSSFINKERITRIVVMSIFLSFFGLYFVSGPGLASANIKGLLLAVCASVFYAAYVIYGHSVMKVTPFHITVAYVYLCATISYGIGGLLAQNVVLPRTFSAWFYVFLVSFISVCGFITFFIGVKLTTPTVASILSMVEPLVTVLLSVIFFQDRLSLMQGIGGGLVLLGALLIILKNRIEKR</sequence>
<dbReference type="InterPro" id="IPR037185">
    <property type="entry name" value="EmrE-like"/>
</dbReference>
<dbReference type="Pfam" id="PF00892">
    <property type="entry name" value="EamA"/>
    <property type="match status" value="2"/>
</dbReference>
<dbReference type="InterPro" id="IPR000620">
    <property type="entry name" value="EamA_dom"/>
</dbReference>
<feature type="transmembrane region" description="Helical" evidence="1">
    <location>
        <begin position="224"/>
        <end position="246"/>
    </location>
</feature>
<evidence type="ECO:0000259" key="2">
    <source>
        <dbReference type="Pfam" id="PF00892"/>
    </source>
</evidence>
<feature type="transmembrane region" description="Helical" evidence="1">
    <location>
        <begin position="46"/>
        <end position="66"/>
    </location>
</feature>
<accession>D5EDM7</accession>
<dbReference type="KEGG" id="aco:Amico_0522"/>
<feature type="transmembrane region" description="Helical" evidence="1">
    <location>
        <begin position="106"/>
        <end position="125"/>
    </location>
</feature>
<dbReference type="OrthoDB" id="4350at2"/>
<feature type="domain" description="EamA" evidence="2">
    <location>
        <begin position="17"/>
        <end position="153"/>
    </location>
</feature>
<feature type="transmembrane region" description="Helical" evidence="1">
    <location>
        <begin position="193"/>
        <end position="212"/>
    </location>
</feature>
<dbReference type="PANTHER" id="PTHR22911">
    <property type="entry name" value="ACYL-MALONYL CONDENSING ENZYME-RELATED"/>
    <property type="match status" value="1"/>
</dbReference>